<dbReference type="EMBL" id="VSRR010064160">
    <property type="protein sequence ID" value="MPC84005.1"/>
    <property type="molecule type" value="Genomic_DNA"/>
</dbReference>
<dbReference type="Proteomes" id="UP000324222">
    <property type="component" value="Unassembled WGS sequence"/>
</dbReference>
<reference evidence="1 2" key="1">
    <citation type="submission" date="2019-05" db="EMBL/GenBank/DDBJ databases">
        <title>Another draft genome of Portunus trituberculatus and its Hox gene families provides insights of decapod evolution.</title>
        <authorList>
            <person name="Jeong J.-H."/>
            <person name="Song I."/>
            <person name="Kim S."/>
            <person name="Choi T."/>
            <person name="Kim D."/>
            <person name="Ryu S."/>
            <person name="Kim W."/>
        </authorList>
    </citation>
    <scope>NUCLEOTIDE SEQUENCE [LARGE SCALE GENOMIC DNA]</scope>
    <source>
        <tissue evidence="1">Muscle</tissue>
    </source>
</reference>
<dbReference type="AlphaFoldDB" id="A0A5B7INI9"/>
<name>A0A5B7INI9_PORTR</name>
<evidence type="ECO:0000313" key="2">
    <source>
        <dbReference type="Proteomes" id="UP000324222"/>
    </source>
</evidence>
<organism evidence="1 2">
    <name type="scientific">Portunus trituberculatus</name>
    <name type="common">Swimming crab</name>
    <name type="synonym">Neptunus trituberculatus</name>
    <dbReference type="NCBI Taxonomy" id="210409"/>
    <lineage>
        <taxon>Eukaryota</taxon>
        <taxon>Metazoa</taxon>
        <taxon>Ecdysozoa</taxon>
        <taxon>Arthropoda</taxon>
        <taxon>Crustacea</taxon>
        <taxon>Multicrustacea</taxon>
        <taxon>Malacostraca</taxon>
        <taxon>Eumalacostraca</taxon>
        <taxon>Eucarida</taxon>
        <taxon>Decapoda</taxon>
        <taxon>Pleocyemata</taxon>
        <taxon>Brachyura</taxon>
        <taxon>Eubrachyura</taxon>
        <taxon>Portunoidea</taxon>
        <taxon>Portunidae</taxon>
        <taxon>Portuninae</taxon>
        <taxon>Portunus</taxon>
    </lineage>
</organism>
<keyword evidence="2" id="KW-1185">Reference proteome</keyword>
<gene>
    <name evidence="1" type="ORF">E2C01_078730</name>
</gene>
<protein>
    <submittedName>
        <fullName evidence="1">Uncharacterized protein</fullName>
    </submittedName>
</protein>
<evidence type="ECO:0000313" key="1">
    <source>
        <dbReference type="EMBL" id="MPC84005.1"/>
    </source>
</evidence>
<comment type="caution">
    <text evidence="1">The sequence shown here is derived from an EMBL/GenBank/DDBJ whole genome shotgun (WGS) entry which is preliminary data.</text>
</comment>
<proteinExistence type="predicted"/>
<sequence length="47" mass="5657">MWKRVMLLKKLKDYGDYLCSFQCWSLVNSLLLRYLSHEKCSKTPCNL</sequence>
<accession>A0A5B7INI9</accession>